<dbReference type="SUPFAM" id="SSF50129">
    <property type="entry name" value="GroES-like"/>
    <property type="match status" value="1"/>
</dbReference>
<organism evidence="9 10">
    <name type="scientific">Roridomyces roridus</name>
    <dbReference type="NCBI Taxonomy" id="1738132"/>
    <lineage>
        <taxon>Eukaryota</taxon>
        <taxon>Fungi</taxon>
        <taxon>Dikarya</taxon>
        <taxon>Basidiomycota</taxon>
        <taxon>Agaricomycotina</taxon>
        <taxon>Agaricomycetes</taxon>
        <taxon>Agaricomycetidae</taxon>
        <taxon>Agaricales</taxon>
        <taxon>Marasmiineae</taxon>
        <taxon>Mycenaceae</taxon>
        <taxon>Roridomyces</taxon>
    </lineage>
</organism>
<evidence type="ECO:0000259" key="7">
    <source>
        <dbReference type="Pfam" id="PF00107"/>
    </source>
</evidence>
<dbReference type="GO" id="GO:0008270">
    <property type="term" value="F:zinc ion binding"/>
    <property type="evidence" value="ECO:0007669"/>
    <property type="project" value="InterPro"/>
</dbReference>
<evidence type="ECO:0000256" key="4">
    <source>
        <dbReference type="ARBA" id="ARBA00022833"/>
    </source>
</evidence>
<reference evidence="9" key="1">
    <citation type="submission" date="2023-03" db="EMBL/GenBank/DDBJ databases">
        <title>Massive genome expansion in bonnet fungi (Mycena s.s.) driven by repeated elements and novel gene families across ecological guilds.</title>
        <authorList>
            <consortium name="Lawrence Berkeley National Laboratory"/>
            <person name="Harder C.B."/>
            <person name="Miyauchi S."/>
            <person name="Viragh M."/>
            <person name="Kuo A."/>
            <person name="Thoen E."/>
            <person name="Andreopoulos B."/>
            <person name="Lu D."/>
            <person name="Skrede I."/>
            <person name="Drula E."/>
            <person name="Henrissat B."/>
            <person name="Morin E."/>
            <person name="Kohler A."/>
            <person name="Barry K."/>
            <person name="LaButti K."/>
            <person name="Morin E."/>
            <person name="Salamov A."/>
            <person name="Lipzen A."/>
            <person name="Mereny Z."/>
            <person name="Hegedus B."/>
            <person name="Baldrian P."/>
            <person name="Stursova M."/>
            <person name="Weitz H."/>
            <person name="Taylor A."/>
            <person name="Grigoriev I.V."/>
            <person name="Nagy L.G."/>
            <person name="Martin F."/>
            <person name="Kauserud H."/>
        </authorList>
    </citation>
    <scope>NUCLEOTIDE SEQUENCE</scope>
    <source>
        <strain evidence="9">9284</strain>
    </source>
</reference>
<evidence type="ECO:0000256" key="1">
    <source>
        <dbReference type="ARBA" id="ARBA00001947"/>
    </source>
</evidence>
<dbReference type="EMBL" id="JARKIF010000045">
    <property type="protein sequence ID" value="KAJ7608387.1"/>
    <property type="molecule type" value="Genomic_DNA"/>
</dbReference>
<keyword evidence="3 6" id="KW-0479">Metal-binding</keyword>
<dbReference type="Gene3D" id="3.90.180.10">
    <property type="entry name" value="Medium-chain alcohol dehydrogenases, catalytic domain"/>
    <property type="match status" value="1"/>
</dbReference>
<dbReference type="InterPro" id="IPR013149">
    <property type="entry name" value="ADH-like_C"/>
</dbReference>
<dbReference type="InterPro" id="IPR036291">
    <property type="entry name" value="NAD(P)-bd_dom_sf"/>
</dbReference>
<dbReference type="InterPro" id="IPR013154">
    <property type="entry name" value="ADH-like_N"/>
</dbReference>
<dbReference type="PANTHER" id="PTHR42813">
    <property type="entry name" value="ZINC-TYPE ALCOHOL DEHYDROGENASE-LIKE"/>
    <property type="match status" value="1"/>
</dbReference>
<dbReference type="CDD" id="cd08286">
    <property type="entry name" value="FDH_like_ADH2"/>
    <property type="match status" value="1"/>
</dbReference>
<keyword evidence="4 6" id="KW-0862">Zinc</keyword>
<keyword evidence="10" id="KW-1185">Reference proteome</keyword>
<comment type="cofactor">
    <cofactor evidence="1 6">
        <name>Zn(2+)</name>
        <dbReference type="ChEBI" id="CHEBI:29105"/>
    </cofactor>
</comment>
<gene>
    <name evidence="9" type="ORF">FB45DRAFT_846293</name>
</gene>
<evidence type="ECO:0000256" key="2">
    <source>
        <dbReference type="ARBA" id="ARBA00008072"/>
    </source>
</evidence>
<proteinExistence type="inferred from homology"/>
<dbReference type="PANTHER" id="PTHR42813:SF4">
    <property type="entry name" value="NADP-DEPENDENT ISOPROPANOL DEHYDROGENASE"/>
    <property type="match status" value="1"/>
</dbReference>
<evidence type="ECO:0000256" key="3">
    <source>
        <dbReference type="ARBA" id="ARBA00022723"/>
    </source>
</evidence>
<evidence type="ECO:0000256" key="5">
    <source>
        <dbReference type="ARBA" id="ARBA00023002"/>
    </source>
</evidence>
<accession>A0AAD7B2T4</accession>
<evidence type="ECO:0000256" key="6">
    <source>
        <dbReference type="RuleBase" id="RU361277"/>
    </source>
</evidence>
<keyword evidence="5" id="KW-0560">Oxidoreductase</keyword>
<comment type="similarity">
    <text evidence="2 6">Belongs to the zinc-containing alcohol dehydrogenase family.</text>
</comment>
<dbReference type="InterPro" id="IPR002328">
    <property type="entry name" value="ADH_Zn_CS"/>
</dbReference>
<feature type="domain" description="Alcohol dehydrogenase-like N-terminal" evidence="8">
    <location>
        <begin position="29"/>
        <end position="129"/>
    </location>
</feature>
<evidence type="ECO:0000259" key="8">
    <source>
        <dbReference type="Pfam" id="PF08240"/>
    </source>
</evidence>
<sequence length="347" mass="37076">MSTMKALVFSAPGRPTLEERPRPTIQAATDAIVQMVKSSICGTDLHILKGDVPSVRRDIILGHEGTGIIYALGANVTRFKLNDRVVISGITSCRSCDFCTRDIPSHCVDGGWLIGNTIDGTQAEYIRIPLADGSLYHMVEGASEEAQVLCSDVMPTAFECGVISGRVKPGGTVAIVGGGPVGLAIAIAAQLYSPLKLIMITRDPNRLEKAKELGATHCIPFGPNAIKQVMELTNGHGVDTVVEAAGVPGTFDLCQEIVAVGGTIANVGVHGCKVDLNLDKLWHRNIVIATSLVDTTSTRMLLQLMDSGKIKPDILFTHRFRFADVLDAYATFGDATKHNALKVVLEF</sequence>
<dbReference type="Proteomes" id="UP001221142">
    <property type="component" value="Unassembled WGS sequence"/>
</dbReference>
<dbReference type="Pfam" id="PF00107">
    <property type="entry name" value="ADH_zinc_N"/>
    <property type="match status" value="1"/>
</dbReference>
<dbReference type="GO" id="GO:0016491">
    <property type="term" value="F:oxidoreductase activity"/>
    <property type="evidence" value="ECO:0007669"/>
    <property type="project" value="UniProtKB-KW"/>
</dbReference>
<evidence type="ECO:0000313" key="10">
    <source>
        <dbReference type="Proteomes" id="UP001221142"/>
    </source>
</evidence>
<dbReference type="InterPro" id="IPR011032">
    <property type="entry name" value="GroES-like_sf"/>
</dbReference>
<dbReference type="SUPFAM" id="SSF51735">
    <property type="entry name" value="NAD(P)-binding Rossmann-fold domains"/>
    <property type="match status" value="1"/>
</dbReference>
<dbReference type="PROSITE" id="PS00059">
    <property type="entry name" value="ADH_ZINC"/>
    <property type="match status" value="1"/>
</dbReference>
<protein>
    <submittedName>
        <fullName evidence="9">Alcohol dehydrogenase GroES domain-containing protein</fullName>
    </submittedName>
</protein>
<feature type="domain" description="Alcohol dehydrogenase-like C-terminal" evidence="7">
    <location>
        <begin position="180"/>
        <end position="304"/>
    </location>
</feature>
<evidence type="ECO:0000313" key="9">
    <source>
        <dbReference type="EMBL" id="KAJ7608387.1"/>
    </source>
</evidence>
<name>A0AAD7B2T4_9AGAR</name>
<comment type="caution">
    <text evidence="9">The sequence shown here is derived from an EMBL/GenBank/DDBJ whole genome shotgun (WGS) entry which is preliminary data.</text>
</comment>
<dbReference type="Gene3D" id="3.40.50.720">
    <property type="entry name" value="NAD(P)-binding Rossmann-like Domain"/>
    <property type="match status" value="1"/>
</dbReference>
<dbReference type="Pfam" id="PF08240">
    <property type="entry name" value="ADH_N"/>
    <property type="match status" value="1"/>
</dbReference>
<dbReference type="AlphaFoldDB" id="A0AAD7B2T4"/>